<evidence type="ECO:0000256" key="6">
    <source>
        <dbReference type="ARBA" id="ARBA00022723"/>
    </source>
</evidence>
<evidence type="ECO:0000256" key="7">
    <source>
        <dbReference type="ARBA" id="ARBA00022771"/>
    </source>
</evidence>
<feature type="compositionally biased region" description="Basic and acidic residues" evidence="13">
    <location>
        <begin position="191"/>
        <end position="207"/>
    </location>
</feature>
<dbReference type="InterPro" id="IPR036388">
    <property type="entry name" value="WH-like_DNA-bd_sf"/>
</dbReference>
<evidence type="ECO:0000256" key="11">
    <source>
        <dbReference type="ARBA" id="ARBA00023242"/>
    </source>
</evidence>
<dbReference type="EMBL" id="BDGG01000009">
    <property type="protein sequence ID" value="GAV03561.1"/>
    <property type="molecule type" value="Genomic_DNA"/>
</dbReference>
<dbReference type="PROSITE" id="PS52014">
    <property type="entry name" value="SAMD1_WH"/>
    <property type="match status" value="1"/>
</dbReference>
<feature type="active site" description="Proton donor/acceptor" evidence="12">
    <location>
        <position position="895"/>
    </location>
</feature>
<feature type="compositionally biased region" description="Basic and acidic residues" evidence="13">
    <location>
        <begin position="399"/>
        <end position="414"/>
    </location>
</feature>
<evidence type="ECO:0000313" key="16">
    <source>
        <dbReference type="EMBL" id="GAV03561.1"/>
    </source>
</evidence>
<evidence type="ECO:0000256" key="8">
    <source>
        <dbReference type="ARBA" id="ARBA00022833"/>
    </source>
</evidence>
<dbReference type="Gene3D" id="1.10.10.10">
    <property type="entry name" value="Winged helix-like DNA-binding domain superfamily/Winged helix DNA-binding domain"/>
    <property type="match status" value="1"/>
</dbReference>
<name>A0A1D1VRG2_RAMVA</name>
<accession>A0A1D1VRG2</accession>
<dbReference type="Pfam" id="PF17772">
    <property type="entry name" value="zf-MYST"/>
    <property type="match status" value="1"/>
</dbReference>
<evidence type="ECO:0000256" key="10">
    <source>
        <dbReference type="ARBA" id="ARBA00022990"/>
    </source>
</evidence>
<reference evidence="16 17" key="1">
    <citation type="journal article" date="2016" name="Nat. Commun.">
        <title>Extremotolerant tardigrade genome and improved radiotolerance of human cultured cells by tardigrade-unique protein.</title>
        <authorList>
            <person name="Hashimoto T."/>
            <person name="Horikawa D.D."/>
            <person name="Saito Y."/>
            <person name="Kuwahara H."/>
            <person name="Kozuka-Hata H."/>
            <person name="Shin-I T."/>
            <person name="Minakuchi Y."/>
            <person name="Ohishi K."/>
            <person name="Motoyama A."/>
            <person name="Aizu T."/>
            <person name="Enomoto A."/>
            <person name="Kondo K."/>
            <person name="Tanaka S."/>
            <person name="Hara Y."/>
            <person name="Koshikawa S."/>
            <person name="Sagara H."/>
            <person name="Miura T."/>
            <person name="Yokobori S."/>
            <person name="Miyagawa K."/>
            <person name="Suzuki Y."/>
            <person name="Kubo T."/>
            <person name="Oyama M."/>
            <person name="Kohara Y."/>
            <person name="Fujiyama A."/>
            <person name="Arakawa K."/>
            <person name="Katayama T."/>
            <person name="Toyoda A."/>
            <person name="Kunieda T."/>
        </authorList>
    </citation>
    <scope>NUCLEOTIDE SEQUENCE [LARGE SCALE GENOMIC DNA]</scope>
    <source>
        <strain evidence="16 17">YOKOZUNA-1</strain>
    </source>
</reference>
<dbReference type="InterPro" id="IPR002717">
    <property type="entry name" value="HAT_MYST-type"/>
</dbReference>
<dbReference type="GO" id="GO:0008270">
    <property type="term" value="F:zinc ion binding"/>
    <property type="evidence" value="ECO:0007669"/>
    <property type="project" value="UniProtKB-KW"/>
</dbReference>
<evidence type="ECO:0000256" key="3">
    <source>
        <dbReference type="ARBA" id="ARBA00013184"/>
    </source>
</evidence>
<feature type="compositionally biased region" description="Basic and acidic residues" evidence="13">
    <location>
        <begin position="1010"/>
        <end position="1038"/>
    </location>
</feature>
<evidence type="ECO:0000256" key="2">
    <source>
        <dbReference type="ARBA" id="ARBA00010107"/>
    </source>
</evidence>
<dbReference type="GO" id="GO:0003677">
    <property type="term" value="F:DNA binding"/>
    <property type="evidence" value="ECO:0007669"/>
    <property type="project" value="InterPro"/>
</dbReference>
<dbReference type="SUPFAM" id="SSF55729">
    <property type="entry name" value="Acyl-CoA N-acyltransferases (Nat)"/>
    <property type="match status" value="1"/>
</dbReference>
<evidence type="ECO:0000313" key="17">
    <source>
        <dbReference type="Proteomes" id="UP000186922"/>
    </source>
</evidence>
<protein>
    <recommendedName>
        <fullName evidence="3">histone acetyltransferase</fullName>
        <ecNumber evidence="3">2.3.1.48</ecNumber>
    </recommendedName>
</protein>
<dbReference type="FunFam" id="3.40.630.30:FF:000001">
    <property type="entry name" value="Histone acetyltransferase"/>
    <property type="match status" value="1"/>
</dbReference>
<evidence type="ECO:0000256" key="1">
    <source>
        <dbReference type="ARBA" id="ARBA00004123"/>
    </source>
</evidence>
<dbReference type="PANTHER" id="PTHR10615:SF217">
    <property type="entry name" value="HISTONE ACETYLTRANSFERASE"/>
    <property type="match status" value="1"/>
</dbReference>
<comment type="similarity">
    <text evidence="2">Belongs to the MYST (SAS/MOZ) family.</text>
</comment>
<evidence type="ECO:0000259" key="14">
    <source>
        <dbReference type="PROSITE" id="PS51726"/>
    </source>
</evidence>
<sequence>MTLTDRESSSSPSEASSEAGSSTSSETSNPSNPAVSDSDQDDVVDPVCLEWFKDVIKKIKGQKQRPGLDRMTQALKPYITGTKYDSQSIKKQLALAIRDGHLFKVYSNGEPSYKDTQNLRSLRKLVIKKEADLKRAAKAAVREIGEKDGTDPETIERYIKYTFEVKLEAETLKSGIAKALHHLTTSKSKDLIEQDGRYKHNPKSDTKADEEEDDAEGSRPRSSLSATPRLKDNSEEIPLPTAIAKTKSKSKMTKSAEAADLPAKQLSTPAALSGSKRSSASASPSKTTTPDTPLKRADLLPAERHKSSTPKLDNSLKRKKSQSPEKKSDKLLTPSSSKPPKISPEVKEKAKASQPTLPLKSQEATAVPVVEKKKRGRPPLKKKAELAALEASAAGAKSKSAEKAKEEVKGKSQEESSGDSQADEKTAAIFPDADFDDRVPKELRDGLSSYFSLSTVKRKSRVAYNSLVTAVVPPTKDGDISQDNEPKPSTSRQKSPPASRQSLPSTSKSPSAPTVWRKKLPSISGQRAPPDGRAKSPEDKPSTSREKADWDTLTDSGSDARVKSESQEGAADGIKKKKGKKPGSYQLKGLSDQLSKYFTAPPGARQRKPPAHYTPIADKYPKQKVRKAAESTTASDRSESRSGKVSDDGRTSKSTSKTKDMSERSIRVDSPGKEGFRIPDVVPKHFEDLFRQARMKALEKIPTVSADYEGSLPPKIQLGNKKIVTWYTSPFPEEYIRCQCLYLCEFCLQYMKTVKVLKSHYEKCPWHRPPGTEIYHDVVEGEDGEGRRQELVLYETDGNEWKEYCQNLCLLAKLYLDHKTLYYDVEPFLFYVLTSRDKFGDHLIGYFSKEKNCPQRYNVSCIMVLPPYQGGGYGRFLIDFSYLLSRVEGQHGTPEKPLSELGQISYHAYWRSAILDFFLEQRQKSSTKTSIKAICDATGMWPQDVADILQQLNFLVKKEDSNAWEFSLVPDVLDAYFERKNSAKKRLPLHADKLNWDPWRGEGMGLTSGESDHGESQTDMQLDTHDEAKDGHRSRDTSQSDTSQGRWLT</sequence>
<dbReference type="Pfam" id="PF01853">
    <property type="entry name" value="MOZ_SAS"/>
    <property type="match status" value="1"/>
</dbReference>
<feature type="compositionally biased region" description="Basic and acidic residues" evidence="13">
    <location>
        <begin position="530"/>
        <end position="550"/>
    </location>
</feature>
<feature type="compositionally biased region" description="Low complexity" evidence="13">
    <location>
        <begin position="331"/>
        <end position="340"/>
    </location>
</feature>
<feature type="compositionally biased region" description="Low complexity" evidence="13">
    <location>
        <begin position="386"/>
        <end position="398"/>
    </location>
</feature>
<dbReference type="InterPro" id="IPR016181">
    <property type="entry name" value="Acyl_CoA_acyltransferase"/>
</dbReference>
<comment type="subcellular location">
    <subcellularLocation>
        <location evidence="1">Nucleus</location>
    </subcellularLocation>
</comment>
<feature type="compositionally biased region" description="Low complexity" evidence="13">
    <location>
        <begin position="270"/>
        <end position="292"/>
    </location>
</feature>
<feature type="region of interest" description="Disordered" evidence="13">
    <location>
        <begin position="1"/>
        <end position="41"/>
    </location>
</feature>
<dbReference type="Gene3D" id="3.30.60.60">
    <property type="entry name" value="N-acetyl transferase-like"/>
    <property type="match status" value="1"/>
</dbReference>
<dbReference type="PROSITE" id="PS51726">
    <property type="entry name" value="MYST_HAT"/>
    <property type="match status" value="1"/>
</dbReference>
<feature type="compositionally biased region" description="Basic and acidic residues" evidence="13">
    <location>
        <begin position="293"/>
        <end position="306"/>
    </location>
</feature>
<feature type="region of interest" description="Disordered" evidence="13">
    <location>
        <begin position="191"/>
        <end position="440"/>
    </location>
</feature>
<dbReference type="STRING" id="947166.A0A1D1VRG2"/>
<feature type="compositionally biased region" description="Low complexity" evidence="13">
    <location>
        <begin position="9"/>
        <end position="37"/>
    </location>
</feature>
<dbReference type="FunFam" id="3.30.60.60:FF:000001">
    <property type="entry name" value="Histone acetyltransferase"/>
    <property type="match status" value="1"/>
</dbReference>
<organism evidence="16 17">
    <name type="scientific">Ramazzottius varieornatus</name>
    <name type="common">Water bear</name>
    <name type="synonym">Tardigrade</name>
    <dbReference type="NCBI Taxonomy" id="947166"/>
    <lineage>
        <taxon>Eukaryota</taxon>
        <taxon>Metazoa</taxon>
        <taxon>Ecdysozoa</taxon>
        <taxon>Tardigrada</taxon>
        <taxon>Eutardigrada</taxon>
        <taxon>Parachela</taxon>
        <taxon>Hypsibioidea</taxon>
        <taxon>Ramazzottiidae</taxon>
        <taxon>Ramazzottius</taxon>
    </lineage>
</organism>
<evidence type="ECO:0000256" key="4">
    <source>
        <dbReference type="ARBA" id="ARBA00022553"/>
    </source>
</evidence>
<keyword evidence="4" id="KW-0597">Phosphoprotein</keyword>
<keyword evidence="9" id="KW-0156">Chromatin regulator</keyword>
<keyword evidence="10" id="KW-0007">Acetylation</keyword>
<feature type="compositionally biased region" description="Polar residues" evidence="13">
    <location>
        <begin position="481"/>
        <end position="512"/>
    </location>
</feature>
<dbReference type="GO" id="GO:0070775">
    <property type="term" value="C:H3 histone acetyltransferase complex"/>
    <property type="evidence" value="ECO:0007669"/>
    <property type="project" value="UniProtKB-ARBA"/>
</dbReference>
<dbReference type="Proteomes" id="UP000186922">
    <property type="component" value="Unassembled WGS sequence"/>
</dbReference>
<keyword evidence="8" id="KW-0862">Zinc</keyword>
<dbReference type="EC" id="2.3.1.48" evidence="3"/>
<keyword evidence="7" id="KW-0863">Zinc-finger</keyword>
<comment type="caution">
    <text evidence="16">The sequence shown here is derived from an EMBL/GenBank/DDBJ whole genome shotgun (WGS) entry which is preliminary data.</text>
</comment>
<evidence type="ECO:0000259" key="15">
    <source>
        <dbReference type="PROSITE" id="PS52014"/>
    </source>
</evidence>
<dbReference type="InterPro" id="IPR048589">
    <property type="entry name" value="SAMD1-like_WH"/>
</dbReference>
<feature type="compositionally biased region" description="Polar residues" evidence="13">
    <location>
        <begin position="1039"/>
        <end position="1049"/>
    </location>
</feature>
<dbReference type="GO" id="GO:0003682">
    <property type="term" value="F:chromatin binding"/>
    <property type="evidence" value="ECO:0007669"/>
    <property type="project" value="TreeGrafter"/>
</dbReference>
<keyword evidence="5" id="KW-0808">Transferase</keyword>
<feature type="region of interest" description="Disordered" evidence="13">
    <location>
        <begin position="1001"/>
        <end position="1049"/>
    </location>
</feature>
<dbReference type="GO" id="GO:0003712">
    <property type="term" value="F:transcription coregulator activity"/>
    <property type="evidence" value="ECO:0007669"/>
    <property type="project" value="TreeGrafter"/>
</dbReference>
<dbReference type="GO" id="GO:0005634">
    <property type="term" value="C:nucleus"/>
    <property type="evidence" value="ECO:0007669"/>
    <property type="project" value="UniProtKB-SubCell"/>
</dbReference>
<dbReference type="InterPro" id="IPR050603">
    <property type="entry name" value="MYST_HAT"/>
</dbReference>
<dbReference type="InterPro" id="IPR040706">
    <property type="entry name" value="Zf-MYST"/>
</dbReference>
<proteinExistence type="inferred from homology"/>
<evidence type="ECO:0000256" key="12">
    <source>
        <dbReference type="PIRSR" id="PIRSR602717-51"/>
    </source>
</evidence>
<evidence type="ECO:0000256" key="9">
    <source>
        <dbReference type="ARBA" id="ARBA00022853"/>
    </source>
</evidence>
<feature type="compositionally biased region" description="Basic and acidic residues" evidence="13">
    <location>
        <begin position="636"/>
        <end position="674"/>
    </location>
</feature>
<dbReference type="AlphaFoldDB" id="A0A1D1VRG2"/>
<dbReference type="GO" id="GO:0006357">
    <property type="term" value="P:regulation of transcription by RNA polymerase II"/>
    <property type="evidence" value="ECO:0007669"/>
    <property type="project" value="TreeGrafter"/>
</dbReference>
<evidence type="ECO:0000256" key="13">
    <source>
        <dbReference type="SAM" id="MobiDB-lite"/>
    </source>
</evidence>
<keyword evidence="11" id="KW-0539">Nucleus</keyword>
<gene>
    <name evidence="16" type="primary">RvY_13962</name>
    <name evidence="16" type="synonym">RvY_13962.2</name>
    <name evidence="16" type="ORF">RvY_13962-2</name>
</gene>
<dbReference type="GO" id="GO:0010484">
    <property type="term" value="F:histone H3 acetyltransferase activity"/>
    <property type="evidence" value="ECO:0007669"/>
    <property type="project" value="TreeGrafter"/>
</dbReference>
<dbReference type="PANTHER" id="PTHR10615">
    <property type="entry name" value="HISTONE ACETYLTRANSFERASE"/>
    <property type="match status" value="1"/>
</dbReference>
<dbReference type="CDD" id="cd04301">
    <property type="entry name" value="NAT_SF"/>
    <property type="match status" value="1"/>
</dbReference>
<dbReference type="GO" id="GO:0040029">
    <property type="term" value="P:epigenetic regulation of gene expression"/>
    <property type="evidence" value="ECO:0007669"/>
    <property type="project" value="UniProtKB-ARBA"/>
</dbReference>
<evidence type="ECO:0000256" key="5">
    <source>
        <dbReference type="ARBA" id="ARBA00022679"/>
    </source>
</evidence>
<keyword evidence="17" id="KW-1185">Reference proteome</keyword>
<dbReference type="Gene3D" id="3.40.630.30">
    <property type="match status" value="1"/>
</dbReference>
<feature type="domain" description="SAMD1-like winged helix (WH)" evidence="15">
    <location>
        <begin position="40"/>
        <end position="119"/>
    </location>
</feature>
<keyword evidence="6" id="KW-0479">Metal-binding</keyword>
<feature type="domain" description="MYST-type HAT" evidence="14">
    <location>
        <begin position="708"/>
        <end position="998"/>
    </location>
</feature>
<dbReference type="OrthoDB" id="787137at2759"/>
<feature type="region of interest" description="Disordered" evidence="13">
    <location>
        <begin position="462"/>
        <end position="674"/>
    </location>
</feature>
<dbReference type="Pfam" id="PF21524">
    <property type="entry name" value="SAMD1_WH"/>
    <property type="match status" value="1"/>
</dbReference>
<feature type="compositionally biased region" description="Basic residues" evidence="13">
    <location>
        <begin position="372"/>
        <end position="381"/>
    </location>
</feature>